<comment type="caution">
    <text evidence="10">The sequence shown here is derived from an EMBL/GenBank/DDBJ whole genome shotgun (WGS) entry which is preliminary data.</text>
</comment>
<evidence type="ECO:0000256" key="5">
    <source>
        <dbReference type="ARBA" id="ARBA00022927"/>
    </source>
</evidence>
<organism evidence="10 11">
    <name type="scientific">Thalassobacillus hwangdonensis</name>
    <dbReference type="NCBI Taxonomy" id="546108"/>
    <lineage>
        <taxon>Bacteria</taxon>
        <taxon>Bacillati</taxon>
        <taxon>Bacillota</taxon>
        <taxon>Bacilli</taxon>
        <taxon>Bacillales</taxon>
        <taxon>Bacillaceae</taxon>
        <taxon>Thalassobacillus</taxon>
    </lineage>
</organism>
<keyword evidence="11" id="KW-1185">Reference proteome</keyword>
<evidence type="ECO:0000256" key="7">
    <source>
        <dbReference type="NCBIfam" id="TIGR03825"/>
    </source>
</evidence>
<sequence length="254" mass="28530">MFNSERQSTARVIGIRPVKPSHDKTLKEAQTDRATSLEAEAEKNLQASLAQMEKSKQEAERMIEQARQEIEREKQEWQKDKQVLKETVEQEAFQKGYADGERKAQAEYEEKLASAREIVVKAQKDHQQVISSSEETILALSIHAARKIIHQSIAAEPEAFLNVVKSVVSEVQNQPEIYIYVHPEMYSMVLENKPALQSVANGRASVSIMAKEGLEAYGCTIESPFGRIDASVDSQLNEIQTKLMDVCKEANPDG</sequence>
<dbReference type="RefSeq" id="WP_386056483.1">
    <property type="nucleotide sequence ID" value="NZ_JBHTKL010000001.1"/>
</dbReference>
<comment type="similarity">
    <text evidence="2">Belongs to the FliH family.</text>
</comment>
<evidence type="ECO:0000256" key="2">
    <source>
        <dbReference type="ARBA" id="ARBA00006602"/>
    </source>
</evidence>
<dbReference type="InterPro" id="IPR018035">
    <property type="entry name" value="Flagellar_FliH/T3SS_HrpE"/>
</dbReference>
<accession>A0ABW3KWC0</accession>
<evidence type="ECO:0000313" key="11">
    <source>
        <dbReference type="Proteomes" id="UP001596990"/>
    </source>
</evidence>
<dbReference type="NCBIfam" id="TIGR03825">
    <property type="entry name" value="FliH_bacil"/>
    <property type="match status" value="1"/>
</dbReference>
<keyword evidence="3" id="KW-0813">Transport</keyword>
<feature type="compositionally biased region" description="Polar residues" evidence="8">
    <location>
        <begin position="1"/>
        <end position="10"/>
    </location>
</feature>
<feature type="compositionally biased region" description="Basic and acidic residues" evidence="8">
    <location>
        <begin position="20"/>
        <end position="31"/>
    </location>
</feature>
<evidence type="ECO:0000256" key="1">
    <source>
        <dbReference type="ARBA" id="ARBA00003041"/>
    </source>
</evidence>
<evidence type="ECO:0000256" key="6">
    <source>
        <dbReference type="ARBA" id="ARBA00023225"/>
    </source>
</evidence>
<feature type="domain" description="Flagellar assembly protein FliH/Type III secretion system HrpE" evidence="9">
    <location>
        <begin position="110"/>
        <end position="239"/>
    </location>
</feature>
<evidence type="ECO:0000313" key="10">
    <source>
        <dbReference type="EMBL" id="MFD1018181.1"/>
    </source>
</evidence>
<dbReference type="PANTHER" id="PTHR34982">
    <property type="entry name" value="YOP PROTEINS TRANSLOCATION PROTEIN L"/>
    <property type="match status" value="1"/>
</dbReference>
<keyword evidence="4" id="KW-1005">Bacterial flagellum biogenesis</keyword>
<comment type="function">
    <text evidence="1">Needed for flagellar regrowth and assembly.</text>
</comment>
<dbReference type="Pfam" id="PF02108">
    <property type="entry name" value="FliH"/>
    <property type="match status" value="1"/>
</dbReference>
<keyword evidence="10" id="KW-0969">Cilium</keyword>
<gene>
    <name evidence="10" type="primary">fliH</name>
    <name evidence="10" type="ORF">ACFQ2J_03115</name>
</gene>
<name>A0ABW3KWC0_9BACI</name>
<evidence type="ECO:0000256" key="3">
    <source>
        <dbReference type="ARBA" id="ARBA00022448"/>
    </source>
</evidence>
<evidence type="ECO:0000259" key="9">
    <source>
        <dbReference type="Pfam" id="PF02108"/>
    </source>
</evidence>
<dbReference type="InterPro" id="IPR051472">
    <property type="entry name" value="T3SS_Stator/FliH"/>
</dbReference>
<reference evidence="11" key="1">
    <citation type="journal article" date="2019" name="Int. J. Syst. Evol. Microbiol.">
        <title>The Global Catalogue of Microorganisms (GCM) 10K type strain sequencing project: providing services to taxonomists for standard genome sequencing and annotation.</title>
        <authorList>
            <consortium name="The Broad Institute Genomics Platform"/>
            <consortium name="The Broad Institute Genome Sequencing Center for Infectious Disease"/>
            <person name="Wu L."/>
            <person name="Ma J."/>
        </authorList>
    </citation>
    <scope>NUCLEOTIDE SEQUENCE [LARGE SCALE GENOMIC DNA]</scope>
    <source>
        <strain evidence="11">CCUG 56607</strain>
    </source>
</reference>
<keyword evidence="5" id="KW-0653">Protein transport</keyword>
<dbReference type="PANTHER" id="PTHR34982:SF1">
    <property type="entry name" value="FLAGELLAR ASSEMBLY PROTEIN FLIH"/>
    <property type="match status" value="1"/>
</dbReference>
<protein>
    <recommendedName>
        <fullName evidence="7">Flagellar assembly protein FliH</fullName>
    </recommendedName>
</protein>
<keyword evidence="10" id="KW-0966">Cell projection</keyword>
<keyword evidence="10" id="KW-0282">Flagellum</keyword>
<dbReference type="EMBL" id="JBHTKL010000001">
    <property type="protein sequence ID" value="MFD1018181.1"/>
    <property type="molecule type" value="Genomic_DNA"/>
</dbReference>
<feature type="region of interest" description="Disordered" evidence="8">
    <location>
        <begin position="1"/>
        <end position="41"/>
    </location>
</feature>
<proteinExistence type="inferred from homology"/>
<evidence type="ECO:0000256" key="8">
    <source>
        <dbReference type="SAM" id="MobiDB-lite"/>
    </source>
</evidence>
<evidence type="ECO:0000256" key="4">
    <source>
        <dbReference type="ARBA" id="ARBA00022795"/>
    </source>
</evidence>
<dbReference type="InterPro" id="IPR022524">
    <property type="entry name" value="FliH_Bacilli"/>
</dbReference>
<dbReference type="Proteomes" id="UP001596990">
    <property type="component" value="Unassembled WGS sequence"/>
</dbReference>
<keyword evidence="6" id="KW-1006">Bacterial flagellum protein export</keyword>